<feature type="transmembrane region" description="Helical" evidence="13">
    <location>
        <begin position="257"/>
        <end position="275"/>
    </location>
</feature>
<feature type="transmembrane region" description="Helical" evidence="13">
    <location>
        <begin position="102"/>
        <end position="125"/>
    </location>
</feature>
<keyword evidence="7 13" id="KW-0812">Transmembrane</keyword>
<evidence type="ECO:0000256" key="9">
    <source>
        <dbReference type="ARBA" id="ARBA00022989"/>
    </source>
</evidence>
<feature type="transmembrane region" description="Helical" evidence="13">
    <location>
        <begin position="70"/>
        <end position="90"/>
    </location>
</feature>
<feature type="domain" description="RCK C-terminal" evidence="15">
    <location>
        <begin position="585"/>
        <end position="668"/>
    </location>
</feature>
<dbReference type="STRING" id="660518.SAMN05216218_106151"/>
<dbReference type="Proteomes" id="UP000199076">
    <property type="component" value="Unassembled WGS sequence"/>
</dbReference>
<feature type="transmembrane region" description="Helical" evidence="13">
    <location>
        <begin position="419"/>
        <end position="442"/>
    </location>
</feature>
<dbReference type="InterPro" id="IPR006153">
    <property type="entry name" value="Cation/H_exchanger_TM"/>
</dbReference>
<feature type="transmembrane region" description="Helical" evidence="13">
    <location>
        <begin position="12"/>
        <end position="31"/>
    </location>
</feature>
<gene>
    <name evidence="16" type="ORF">SAMN05216218_106151</name>
</gene>
<evidence type="ECO:0000259" key="14">
    <source>
        <dbReference type="PROSITE" id="PS51201"/>
    </source>
</evidence>
<dbReference type="Pfam" id="PF00999">
    <property type="entry name" value="Na_H_Exchanger"/>
    <property type="match status" value="1"/>
</dbReference>
<dbReference type="InterPro" id="IPR036721">
    <property type="entry name" value="RCK_C_sf"/>
</dbReference>
<dbReference type="GO" id="GO:0015297">
    <property type="term" value="F:antiporter activity"/>
    <property type="evidence" value="ECO:0007669"/>
    <property type="project" value="UniProtKB-KW"/>
</dbReference>
<dbReference type="GO" id="GO:0005886">
    <property type="term" value="C:plasma membrane"/>
    <property type="evidence" value="ECO:0007669"/>
    <property type="project" value="UniProtKB-SubCell"/>
</dbReference>
<feature type="domain" description="RCK N-terminal" evidence="14">
    <location>
        <begin position="450"/>
        <end position="569"/>
    </location>
</feature>
<feature type="transmembrane region" description="Helical" evidence="13">
    <location>
        <begin position="287"/>
        <end position="306"/>
    </location>
</feature>
<feature type="transmembrane region" description="Helical" evidence="13">
    <location>
        <begin position="312"/>
        <end position="335"/>
    </location>
</feature>
<dbReference type="Pfam" id="PF02080">
    <property type="entry name" value="TrkA_C"/>
    <property type="match status" value="1"/>
</dbReference>
<keyword evidence="11" id="KW-0406">Ion transport</keyword>
<comment type="function">
    <text evidence="1">Part of a potassium transport system.</text>
</comment>
<dbReference type="PROSITE" id="PS51201">
    <property type="entry name" value="RCK_N"/>
    <property type="match status" value="1"/>
</dbReference>
<dbReference type="InterPro" id="IPR006037">
    <property type="entry name" value="RCK_C"/>
</dbReference>
<evidence type="ECO:0000256" key="13">
    <source>
        <dbReference type="SAM" id="Phobius"/>
    </source>
</evidence>
<evidence type="ECO:0000256" key="5">
    <source>
        <dbReference type="ARBA" id="ARBA00022475"/>
    </source>
</evidence>
<evidence type="ECO:0000256" key="1">
    <source>
        <dbReference type="ARBA" id="ARBA00003660"/>
    </source>
</evidence>
<evidence type="ECO:0000256" key="2">
    <source>
        <dbReference type="ARBA" id="ARBA00004651"/>
    </source>
</evidence>
<evidence type="ECO:0000256" key="8">
    <source>
        <dbReference type="ARBA" id="ARBA00022958"/>
    </source>
</evidence>
<protein>
    <submittedName>
        <fullName evidence="16">NhaP-type Na+/H+ or K+/H+ antiporter</fullName>
    </submittedName>
</protein>
<evidence type="ECO:0000256" key="7">
    <source>
        <dbReference type="ARBA" id="ARBA00022692"/>
    </source>
</evidence>
<feature type="transmembrane region" description="Helical" evidence="13">
    <location>
        <begin position="131"/>
        <end position="156"/>
    </location>
</feature>
<proteinExistence type="predicted"/>
<sequence>MYGGLDVATGEIIPLVAAIIGLGVGAQLLAARFQVPSIIFLISAGLILGPLSGLLFGSRILSAATFGADALPAIVGLSVAIIVFEGAFHLRIDRIKEAPAATLRLVTVGAAIALVGTALTIRYALGQPWDLSFLIGALLVATGPTVVTPILQVVPVRDRVAAALETEGIINDVSAAIIAVVIFEVIILQGQAGVAFLRDFASRLGIGLLVGLVVAVIVYYLLRYVDLSPGNAPRNARLLTFAGALVAFAAADTIASEAGVAAVATAGLVLGNLDVPYEDEIEAFKGDVTLIVLSFVFIALAALLQIEDLIRLGGAGLVVVAVVIFVIRPLLVFVSARGDRFTRSEKLFISFVGPRGIIPASVATLFAVELQSHASELRAEAAELVGGGTTAGAVCGSAVTGEAAQLCAEAATFSSQAQILVGTVFLVIFATVALEGGFARYIAEYLDVIPMRVIIVGGGQVGRALAERLEDRGENVVIVEEEEEAIERARNEGYSVVWGDGTDTDVLREAGAANAKTVVAATGDDDANLLIAQLSSSKFDTDRVIARANNPDNVEAFEELGVRTISSAMATAWAMDNQIERPALAHWMTDVGRKGDVQEVEVSPDGELAGLTVEEIGPKLPDTCLIALVDRDGEVEVPDPDFRIEAGDRVTLLGKREAVREAMAMCNYE</sequence>
<dbReference type="Pfam" id="PF02254">
    <property type="entry name" value="TrkA_N"/>
    <property type="match status" value="1"/>
</dbReference>
<dbReference type="PANTHER" id="PTHR32507:SF0">
    <property type="entry name" value="NA(+)_H(+) ANTIPORTER 2-RELATED"/>
    <property type="match status" value="1"/>
</dbReference>
<dbReference type="GO" id="GO:0015079">
    <property type="term" value="F:potassium ion transmembrane transporter activity"/>
    <property type="evidence" value="ECO:0007669"/>
    <property type="project" value="InterPro"/>
</dbReference>
<dbReference type="InterPro" id="IPR038770">
    <property type="entry name" value="Na+/solute_symporter_sf"/>
</dbReference>
<keyword evidence="12 13" id="KW-0472">Membrane</keyword>
<dbReference type="InterPro" id="IPR003148">
    <property type="entry name" value="RCK_N"/>
</dbReference>
<keyword evidence="8" id="KW-0630">Potassium</keyword>
<keyword evidence="3" id="KW-0813">Transport</keyword>
<dbReference type="GO" id="GO:1902600">
    <property type="term" value="P:proton transmembrane transport"/>
    <property type="evidence" value="ECO:0007669"/>
    <property type="project" value="InterPro"/>
</dbReference>
<dbReference type="PROSITE" id="PS51202">
    <property type="entry name" value="RCK_C"/>
    <property type="match status" value="1"/>
</dbReference>
<organism evidence="16 17">
    <name type="scientific">Halorientalis regularis</name>
    <dbReference type="NCBI Taxonomy" id="660518"/>
    <lineage>
        <taxon>Archaea</taxon>
        <taxon>Methanobacteriati</taxon>
        <taxon>Methanobacteriota</taxon>
        <taxon>Stenosarchaea group</taxon>
        <taxon>Halobacteria</taxon>
        <taxon>Halobacteriales</taxon>
        <taxon>Haloarculaceae</taxon>
        <taxon>Halorientalis</taxon>
    </lineage>
</organism>
<evidence type="ECO:0000256" key="10">
    <source>
        <dbReference type="ARBA" id="ARBA00023027"/>
    </source>
</evidence>
<evidence type="ECO:0000256" key="12">
    <source>
        <dbReference type="ARBA" id="ARBA00023136"/>
    </source>
</evidence>
<evidence type="ECO:0000313" key="17">
    <source>
        <dbReference type="Proteomes" id="UP000199076"/>
    </source>
</evidence>
<dbReference type="Gene3D" id="3.30.70.1450">
    <property type="entry name" value="Regulator of K+ conductance, C-terminal domain"/>
    <property type="match status" value="1"/>
</dbReference>
<dbReference type="Gene3D" id="3.40.50.720">
    <property type="entry name" value="NAD(P)-binding Rossmann-like Domain"/>
    <property type="match status" value="1"/>
</dbReference>
<keyword evidence="5" id="KW-1003">Cell membrane</keyword>
<dbReference type="InterPro" id="IPR006036">
    <property type="entry name" value="K_uptake_TrkA"/>
</dbReference>
<keyword evidence="10" id="KW-0520">NAD</keyword>
<feature type="transmembrane region" description="Helical" evidence="13">
    <location>
        <begin position="168"/>
        <end position="188"/>
    </location>
</feature>
<keyword evidence="17" id="KW-1185">Reference proteome</keyword>
<keyword evidence="9 13" id="KW-1133">Transmembrane helix</keyword>
<keyword evidence="6" id="KW-0633">Potassium transport</keyword>
<comment type="subcellular location">
    <subcellularLocation>
        <location evidence="2">Cell membrane</location>
        <topology evidence="2">Multi-pass membrane protein</topology>
    </subcellularLocation>
</comment>
<reference evidence="17" key="1">
    <citation type="submission" date="2016-10" db="EMBL/GenBank/DDBJ databases">
        <authorList>
            <person name="Varghese N."/>
            <person name="Submissions S."/>
        </authorList>
    </citation>
    <scope>NUCLEOTIDE SEQUENCE [LARGE SCALE GENOMIC DNA]</scope>
    <source>
        <strain evidence="17">IBRC-M 10760</strain>
    </source>
</reference>
<dbReference type="Gene3D" id="1.20.1530.20">
    <property type="match status" value="1"/>
</dbReference>
<dbReference type="InterPro" id="IPR036291">
    <property type="entry name" value="NAD(P)-bd_dom_sf"/>
</dbReference>
<feature type="transmembrane region" description="Helical" evidence="13">
    <location>
        <begin position="234"/>
        <end position="251"/>
    </location>
</feature>
<dbReference type="SUPFAM" id="SSF116726">
    <property type="entry name" value="TrkA C-terminal domain-like"/>
    <property type="match status" value="1"/>
</dbReference>
<keyword evidence="4" id="KW-0050">Antiport</keyword>
<evidence type="ECO:0000256" key="4">
    <source>
        <dbReference type="ARBA" id="ARBA00022449"/>
    </source>
</evidence>
<dbReference type="PRINTS" id="PR00335">
    <property type="entry name" value="KUPTAKETRKA"/>
</dbReference>
<dbReference type="SUPFAM" id="SSF51735">
    <property type="entry name" value="NAD(P)-binding Rossmann-fold domains"/>
    <property type="match status" value="1"/>
</dbReference>
<name>A0A1G7L3Y5_9EURY</name>
<dbReference type="EMBL" id="FNBK01000006">
    <property type="protein sequence ID" value="SDF44173.1"/>
    <property type="molecule type" value="Genomic_DNA"/>
</dbReference>
<dbReference type="AlphaFoldDB" id="A0A1G7L3Y5"/>
<feature type="transmembrane region" description="Helical" evidence="13">
    <location>
        <begin position="200"/>
        <end position="222"/>
    </location>
</feature>
<evidence type="ECO:0000313" key="16">
    <source>
        <dbReference type="EMBL" id="SDF44173.1"/>
    </source>
</evidence>
<evidence type="ECO:0000256" key="11">
    <source>
        <dbReference type="ARBA" id="ARBA00023065"/>
    </source>
</evidence>
<accession>A0A1G7L3Y5</accession>
<dbReference type="PANTHER" id="PTHR32507">
    <property type="entry name" value="NA(+)/H(+) ANTIPORTER 1"/>
    <property type="match status" value="1"/>
</dbReference>
<evidence type="ECO:0000259" key="15">
    <source>
        <dbReference type="PROSITE" id="PS51202"/>
    </source>
</evidence>
<feature type="transmembrane region" description="Helical" evidence="13">
    <location>
        <begin position="38"/>
        <end position="58"/>
    </location>
</feature>
<evidence type="ECO:0000256" key="6">
    <source>
        <dbReference type="ARBA" id="ARBA00022538"/>
    </source>
</evidence>
<evidence type="ECO:0000256" key="3">
    <source>
        <dbReference type="ARBA" id="ARBA00022448"/>
    </source>
</evidence>